<dbReference type="EMBL" id="BAABCS010000018">
    <property type="protein sequence ID" value="GAA4053389.1"/>
    <property type="molecule type" value="Genomic_DNA"/>
</dbReference>
<reference evidence="2" key="1">
    <citation type="journal article" date="2019" name="Int. J. Syst. Evol. Microbiol.">
        <title>The Global Catalogue of Microorganisms (GCM) 10K type strain sequencing project: providing services to taxonomists for standard genome sequencing and annotation.</title>
        <authorList>
            <consortium name="The Broad Institute Genomics Platform"/>
            <consortium name="The Broad Institute Genome Sequencing Center for Infectious Disease"/>
            <person name="Wu L."/>
            <person name="Ma J."/>
        </authorList>
    </citation>
    <scope>NUCLEOTIDE SEQUENCE [LARGE SCALE GENOMIC DNA]</scope>
    <source>
        <strain evidence="2">JCM 17068</strain>
    </source>
</reference>
<keyword evidence="2" id="KW-1185">Reference proteome</keyword>
<evidence type="ECO:0008006" key="3">
    <source>
        <dbReference type="Google" id="ProtNLM"/>
    </source>
</evidence>
<organism evidence="1 2">
    <name type="scientific">Flavobacterium chungnamense</name>
    <dbReference type="NCBI Taxonomy" id="706182"/>
    <lineage>
        <taxon>Bacteria</taxon>
        <taxon>Pseudomonadati</taxon>
        <taxon>Bacteroidota</taxon>
        <taxon>Flavobacteriia</taxon>
        <taxon>Flavobacteriales</taxon>
        <taxon>Flavobacteriaceae</taxon>
        <taxon>Flavobacterium</taxon>
    </lineage>
</organism>
<proteinExistence type="predicted"/>
<evidence type="ECO:0000313" key="1">
    <source>
        <dbReference type="EMBL" id="GAA4053389.1"/>
    </source>
</evidence>
<name>A0ABP7UUK4_9FLAO</name>
<protein>
    <recommendedName>
        <fullName evidence="3">DUF4303 domain-containing protein</fullName>
    </recommendedName>
</protein>
<sequence length="233" mass="27282">MGFYKINYGNVDEEYSIVLYKQDVNNINFFITQVNNAIQENLKSLITNENLNTITTFNWVESCEDELGNVGYESVNLMSHYFDFSIDEENNIEIFTDSAKITNNNLNNNGITLYEIGLFSEFHTDSTFSSYFLSNNRTNNEFDIVLKDFLEQNVDKKNNKIEAYSELLASYMVEKGFENITPEVYSIYCDHRDKLPHQWIDVLGKELYDEICNRNEPSHNVERNLNNNLELPF</sequence>
<comment type="caution">
    <text evidence="1">The sequence shown here is derived from an EMBL/GenBank/DDBJ whole genome shotgun (WGS) entry which is preliminary data.</text>
</comment>
<dbReference type="RefSeq" id="WP_345094091.1">
    <property type="nucleotide sequence ID" value="NZ_BAABCS010000018.1"/>
</dbReference>
<evidence type="ECO:0000313" key="2">
    <source>
        <dbReference type="Proteomes" id="UP001500426"/>
    </source>
</evidence>
<gene>
    <name evidence="1" type="ORF">GCM10022388_19760</name>
</gene>
<accession>A0ABP7UUK4</accession>
<dbReference type="Proteomes" id="UP001500426">
    <property type="component" value="Unassembled WGS sequence"/>
</dbReference>